<dbReference type="EMBL" id="UESZ01000001">
    <property type="protein sequence ID" value="SSA34808.1"/>
    <property type="molecule type" value="Genomic_DNA"/>
</dbReference>
<dbReference type="RefSeq" id="WP_109685659.1">
    <property type="nucleotide sequence ID" value="NZ_QGDN01000001.1"/>
</dbReference>
<dbReference type="InterPro" id="IPR054206">
    <property type="entry name" value="DUF6912"/>
</dbReference>
<gene>
    <name evidence="1" type="ORF">SAMN04489750_2138</name>
</gene>
<keyword evidence="2" id="KW-1185">Reference proteome</keyword>
<dbReference type="Pfam" id="PF21853">
    <property type="entry name" value="DUF6912"/>
    <property type="match status" value="1"/>
</dbReference>
<dbReference type="AlphaFoldDB" id="A0A2Y8ZU60"/>
<evidence type="ECO:0000313" key="1">
    <source>
        <dbReference type="EMBL" id="SSA34808.1"/>
    </source>
</evidence>
<evidence type="ECO:0000313" key="2">
    <source>
        <dbReference type="Proteomes" id="UP000250028"/>
    </source>
</evidence>
<reference evidence="2" key="1">
    <citation type="submission" date="2016-10" db="EMBL/GenBank/DDBJ databases">
        <authorList>
            <person name="Varghese N."/>
            <person name="Submissions S."/>
        </authorList>
    </citation>
    <scope>NUCLEOTIDE SEQUENCE [LARGE SCALE GENOMIC DNA]</scope>
    <source>
        <strain evidence="2">DSM 22951</strain>
    </source>
</reference>
<dbReference type="OrthoDB" id="4866617at2"/>
<organism evidence="1 2">
    <name type="scientific">Branchiibius hedensis</name>
    <dbReference type="NCBI Taxonomy" id="672460"/>
    <lineage>
        <taxon>Bacteria</taxon>
        <taxon>Bacillati</taxon>
        <taxon>Actinomycetota</taxon>
        <taxon>Actinomycetes</taxon>
        <taxon>Micrococcales</taxon>
        <taxon>Dermacoccaceae</taxon>
        <taxon>Branchiibius</taxon>
    </lineage>
</organism>
<proteinExistence type="predicted"/>
<protein>
    <submittedName>
        <fullName evidence="1">Uncharacterized protein</fullName>
    </submittedName>
</protein>
<sequence length="144" mass="15076">MTTGRVYLPTSLDRLIALRDERRIEGPLIAYAPSPALAAAVGGNPDEEELEYAAIQEAAVVTAALGDDVVAAIDVPSGELTQAIEQSGPGDSPAAVRFTGPILLRQVASLHRLDPPGERDADTDLDLSWYDVTELAALVADLAG</sequence>
<name>A0A2Y8ZU60_9MICO</name>
<dbReference type="Proteomes" id="UP000250028">
    <property type="component" value="Unassembled WGS sequence"/>
</dbReference>
<accession>A0A2Y8ZU60</accession>